<evidence type="ECO:0000256" key="1">
    <source>
        <dbReference type="ARBA" id="ARBA00004141"/>
    </source>
</evidence>
<dbReference type="GO" id="GO:0016020">
    <property type="term" value="C:membrane"/>
    <property type="evidence" value="ECO:0007669"/>
    <property type="project" value="UniProtKB-SubCell"/>
</dbReference>
<evidence type="ECO:0000256" key="4">
    <source>
        <dbReference type="ARBA" id="ARBA00022725"/>
    </source>
</evidence>
<evidence type="ECO:0000256" key="8">
    <source>
        <dbReference type="ARBA" id="ARBA00023224"/>
    </source>
</evidence>
<gene>
    <name evidence="10" type="ORF">LSINAPIS_LOCUS12167</name>
</gene>
<evidence type="ECO:0000256" key="9">
    <source>
        <dbReference type="SAM" id="Phobius"/>
    </source>
</evidence>
<name>A0A5E4QXE8_9NEOP</name>
<evidence type="ECO:0000256" key="6">
    <source>
        <dbReference type="ARBA" id="ARBA00023136"/>
    </source>
</evidence>
<dbReference type="GO" id="GO:0004984">
    <property type="term" value="F:olfactory receptor activity"/>
    <property type="evidence" value="ECO:0007669"/>
    <property type="project" value="InterPro"/>
</dbReference>
<sequence>MLFKKLSLNFYSSEADDGILVLTGSKSDFMLLVHCSSTSIYFVVEMNNFNDAIDFEDLFKVMVIAMRLSWSHPDVPRNLKWLFRFLLYHSIMTIIACLSAYSIIFHDIKYDISRACTNGIAVLIYFVVSFKYGLLVWHQHKFKTIIEQIKHDYKVAVSLPHKEYNVVLLYAQKGREVTHFWLKCSAAAILLFPVKSFALMSYYYIKGDFRYVAPLELALPNIFDPENNEVECFIAILILFSLTEIYVFCVYLSFSPLGPIAILHACGQLEIARMRSLNIFSQCDNRDDAKKIIKSQGVFYSRWRCIRLFRRAKKAISVLM</sequence>
<feature type="transmembrane region" description="Helical" evidence="9">
    <location>
        <begin position="85"/>
        <end position="105"/>
    </location>
</feature>
<keyword evidence="5 9" id="KW-1133">Transmembrane helix</keyword>
<comment type="subcellular location">
    <subcellularLocation>
        <location evidence="1">Membrane</location>
        <topology evidence="1">Multi-pass membrane protein</topology>
    </subcellularLocation>
</comment>
<dbReference type="InterPro" id="IPR004117">
    <property type="entry name" value="7tm6_olfct_rcpt"/>
</dbReference>
<dbReference type="GO" id="GO:0005549">
    <property type="term" value="F:odorant binding"/>
    <property type="evidence" value="ECO:0007669"/>
    <property type="project" value="InterPro"/>
</dbReference>
<dbReference type="AlphaFoldDB" id="A0A5E4QXE8"/>
<feature type="transmembrane region" description="Helical" evidence="9">
    <location>
        <begin position="180"/>
        <end position="205"/>
    </location>
</feature>
<proteinExistence type="predicted"/>
<feature type="transmembrane region" description="Helical" evidence="9">
    <location>
        <begin position="117"/>
        <end position="137"/>
    </location>
</feature>
<keyword evidence="2" id="KW-0716">Sensory transduction</keyword>
<reference evidence="10 11" key="1">
    <citation type="submission" date="2017-07" db="EMBL/GenBank/DDBJ databases">
        <authorList>
            <person name="Talla V."/>
            <person name="Backstrom N."/>
        </authorList>
    </citation>
    <scope>NUCLEOTIDE SEQUENCE [LARGE SCALE GENOMIC DNA]</scope>
</reference>
<keyword evidence="11" id="KW-1185">Reference proteome</keyword>
<keyword evidence="6 9" id="KW-0472">Membrane</keyword>
<dbReference type="EMBL" id="FZQP02005555">
    <property type="protein sequence ID" value="VVD01839.1"/>
    <property type="molecule type" value="Genomic_DNA"/>
</dbReference>
<keyword evidence="4" id="KW-0552">Olfaction</keyword>
<protein>
    <recommendedName>
        <fullName evidence="12">Odorant receptor</fullName>
    </recommendedName>
</protein>
<evidence type="ECO:0000256" key="5">
    <source>
        <dbReference type="ARBA" id="ARBA00022989"/>
    </source>
</evidence>
<evidence type="ECO:0000256" key="3">
    <source>
        <dbReference type="ARBA" id="ARBA00022692"/>
    </source>
</evidence>
<evidence type="ECO:0008006" key="12">
    <source>
        <dbReference type="Google" id="ProtNLM"/>
    </source>
</evidence>
<dbReference type="Proteomes" id="UP000324832">
    <property type="component" value="Unassembled WGS sequence"/>
</dbReference>
<evidence type="ECO:0000313" key="10">
    <source>
        <dbReference type="EMBL" id="VVD01839.1"/>
    </source>
</evidence>
<dbReference type="Pfam" id="PF02949">
    <property type="entry name" value="7tm_6"/>
    <property type="match status" value="1"/>
</dbReference>
<accession>A0A5E4QXE8</accession>
<feature type="transmembrane region" description="Helical" evidence="9">
    <location>
        <begin position="233"/>
        <end position="254"/>
    </location>
</feature>
<keyword evidence="3 9" id="KW-0812">Transmembrane</keyword>
<dbReference type="GO" id="GO:0007165">
    <property type="term" value="P:signal transduction"/>
    <property type="evidence" value="ECO:0007669"/>
    <property type="project" value="UniProtKB-KW"/>
</dbReference>
<evidence type="ECO:0000256" key="7">
    <source>
        <dbReference type="ARBA" id="ARBA00023170"/>
    </source>
</evidence>
<evidence type="ECO:0000313" key="11">
    <source>
        <dbReference type="Proteomes" id="UP000324832"/>
    </source>
</evidence>
<keyword evidence="8" id="KW-0807">Transducer</keyword>
<keyword evidence="7" id="KW-0675">Receptor</keyword>
<organism evidence="10 11">
    <name type="scientific">Leptidea sinapis</name>
    <dbReference type="NCBI Taxonomy" id="189913"/>
    <lineage>
        <taxon>Eukaryota</taxon>
        <taxon>Metazoa</taxon>
        <taxon>Ecdysozoa</taxon>
        <taxon>Arthropoda</taxon>
        <taxon>Hexapoda</taxon>
        <taxon>Insecta</taxon>
        <taxon>Pterygota</taxon>
        <taxon>Neoptera</taxon>
        <taxon>Endopterygota</taxon>
        <taxon>Lepidoptera</taxon>
        <taxon>Glossata</taxon>
        <taxon>Ditrysia</taxon>
        <taxon>Papilionoidea</taxon>
        <taxon>Pieridae</taxon>
        <taxon>Dismorphiinae</taxon>
        <taxon>Leptidea</taxon>
    </lineage>
</organism>
<evidence type="ECO:0000256" key="2">
    <source>
        <dbReference type="ARBA" id="ARBA00022606"/>
    </source>
</evidence>